<organism evidence="2">
    <name type="scientific">invertebrate metagenome</name>
    <dbReference type="NCBI Taxonomy" id="1711999"/>
    <lineage>
        <taxon>unclassified sequences</taxon>
        <taxon>metagenomes</taxon>
        <taxon>organismal metagenomes</taxon>
    </lineage>
</organism>
<sequence>MKTTDFNILDRKISYLVRLCRQLQEDNRQLRISEAAWMDERAKLIEKNEMARDKVEAMIDRLRTLEHES</sequence>
<reference evidence="2" key="1">
    <citation type="journal article" date="2017" name="Appl. Environ. Microbiol.">
        <title>Molecular characterization of an Endozoicomonas-like organism causing infection in king scallop Pecten maximus L.</title>
        <authorList>
            <person name="Cano I."/>
            <person name="van Aerle R."/>
            <person name="Ross S."/>
            <person name="Verner-Jeffreys D.W."/>
            <person name="Paley R.K."/>
            <person name="Rimmer G."/>
            <person name="Ryder D."/>
            <person name="Hooper P."/>
            <person name="Stone D."/>
            <person name="Feist S.W."/>
        </authorList>
    </citation>
    <scope>NUCLEOTIDE SEQUENCE</scope>
</reference>
<dbReference type="EMBL" id="NSIT01000094">
    <property type="protein sequence ID" value="PJE79114.1"/>
    <property type="molecule type" value="Genomic_DNA"/>
</dbReference>
<dbReference type="InterPro" id="IPR012662">
    <property type="entry name" value="CHP02449"/>
</dbReference>
<protein>
    <recommendedName>
        <fullName evidence="3">TIGR02449 family protein</fullName>
    </recommendedName>
</protein>
<evidence type="ECO:0000313" key="2">
    <source>
        <dbReference type="EMBL" id="PJE79114.1"/>
    </source>
</evidence>
<keyword evidence="1" id="KW-0175">Coiled coil</keyword>
<name>A0A2H9T7D1_9ZZZZ</name>
<dbReference type="NCBIfam" id="TIGR02449">
    <property type="entry name" value="TIGR02449 family protein"/>
    <property type="match status" value="1"/>
</dbReference>
<gene>
    <name evidence="2" type="ORF">CI610_01922</name>
</gene>
<proteinExistence type="predicted"/>
<comment type="caution">
    <text evidence="2">The sequence shown here is derived from an EMBL/GenBank/DDBJ whole genome shotgun (WGS) entry which is preliminary data.</text>
</comment>
<evidence type="ECO:0008006" key="3">
    <source>
        <dbReference type="Google" id="ProtNLM"/>
    </source>
</evidence>
<accession>A0A2H9T7D1</accession>
<dbReference type="AlphaFoldDB" id="A0A2H9T7D1"/>
<feature type="coiled-coil region" evidence="1">
    <location>
        <begin position="41"/>
        <end position="68"/>
    </location>
</feature>
<evidence type="ECO:0000256" key="1">
    <source>
        <dbReference type="SAM" id="Coils"/>
    </source>
</evidence>